<accession>A0ABR3P998</accession>
<gene>
    <name evidence="3" type="ORF">AAFC00_003094</name>
</gene>
<dbReference type="EMBL" id="JBFMKM010000012">
    <property type="protein sequence ID" value="KAL1302742.1"/>
    <property type="molecule type" value="Genomic_DNA"/>
</dbReference>
<organism evidence="3 4">
    <name type="scientific">Neodothiora populina</name>
    <dbReference type="NCBI Taxonomy" id="2781224"/>
    <lineage>
        <taxon>Eukaryota</taxon>
        <taxon>Fungi</taxon>
        <taxon>Dikarya</taxon>
        <taxon>Ascomycota</taxon>
        <taxon>Pezizomycotina</taxon>
        <taxon>Dothideomycetes</taxon>
        <taxon>Dothideomycetidae</taxon>
        <taxon>Dothideales</taxon>
        <taxon>Dothioraceae</taxon>
        <taxon>Neodothiora</taxon>
    </lineage>
</organism>
<sequence length="306" mass="34400">MAIIPGVPGLEVSIVVDGKPLHEYVDEYEEEEEHVGDITKKVTRYVECQSGKAFGVQVKFRPGFKSVAEREVATAAVSIDGLPIDHLHYDRRFRNRRKDIFNHIFYGPAHIESGQGRYKPMLFTDLGLDGENMQVERALPIKHLGTISVKIQRGMKVARNANTLERSGLHRPSVSEKALKGSSVSHYVNLGEAQHVSEPTFAAVKLRGGAPFAKFDFKYRSRKSLQALLIIPRSPSPTALEDKDPDDLTLEEARELLRRQRARSPKNKLELKREHTTDADSDEDELSIVPAPKRSKVIETIDLTDD</sequence>
<dbReference type="Pfam" id="PF25534">
    <property type="entry name" value="DUF7918"/>
    <property type="match status" value="1"/>
</dbReference>
<comment type="caution">
    <text evidence="3">The sequence shown here is derived from an EMBL/GenBank/DDBJ whole genome shotgun (WGS) entry which is preliminary data.</text>
</comment>
<dbReference type="Proteomes" id="UP001562354">
    <property type="component" value="Unassembled WGS sequence"/>
</dbReference>
<evidence type="ECO:0000313" key="3">
    <source>
        <dbReference type="EMBL" id="KAL1302742.1"/>
    </source>
</evidence>
<protein>
    <recommendedName>
        <fullName evidence="2">DUF7918 domain-containing protein</fullName>
    </recommendedName>
</protein>
<dbReference type="RefSeq" id="XP_069199018.1">
    <property type="nucleotide sequence ID" value="XM_069342514.1"/>
</dbReference>
<dbReference type="PANTHER" id="PTHR36223">
    <property type="entry name" value="BETA-LACTAMASE-TYPE TRANSPEPTIDASE FOLD DOMAIN CONTAINING PROTEIN"/>
    <property type="match status" value="1"/>
</dbReference>
<evidence type="ECO:0000313" key="4">
    <source>
        <dbReference type="Proteomes" id="UP001562354"/>
    </source>
</evidence>
<dbReference type="GeneID" id="95976796"/>
<evidence type="ECO:0000259" key="2">
    <source>
        <dbReference type="Pfam" id="PF25534"/>
    </source>
</evidence>
<reference evidence="3 4" key="1">
    <citation type="submission" date="2024-07" db="EMBL/GenBank/DDBJ databases">
        <title>Draft sequence of the Neodothiora populina.</title>
        <authorList>
            <person name="Drown D.D."/>
            <person name="Schuette U.S."/>
            <person name="Buechlein A.B."/>
            <person name="Rusch D.R."/>
            <person name="Winton L.W."/>
            <person name="Adams G.A."/>
        </authorList>
    </citation>
    <scope>NUCLEOTIDE SEQUENCE [LARGE SCALE GENOMIC DNA]</scope>
    <source>
        <strain evidence="3 4">CPC 39397</strain>
    </source>
</reference>
<dbReference type="InterPro" id="IPR057678">
    <property type="entry name" value="DUF7918"/>
</dbReference>
<dbReference type="PANTHER" id="PTHR36223:SF1">
    <property type="entry name" value="TRANSCRIPTION ELONGATION FACTOR EAF N-TERMINAL DOMAIN-CONTAINING PROTEIN"/>
    <property type="match status" value="1"/>
</dbReference>
<feature type="region of interest" description="Disordered" evidence="1">
    <location>
        <begin position="258"/>
        <end position="291"/>
    </location>
</feature>
<feature type="compositionally biased region" description="Basic and acidic residues" evidence="1">
    <location>
        <begin position="267"/>
        <end position="278"/>
    </location>
</feature>
<name>A0ABR3P998_9PEZI</name>
<feature type="domain" description="DUF7918" evidence="2">
    <location>
        <begin position="9"/>
        <end position="234"/>
    </location>
</feature>
<evidence type="ECO:0000256" key="1">
    <source>
        <dbReference type="SAM" id="MobiDB-lite"/>
    </source>
</evidence>
<proteinExistence type="predicted"/>
<keyword evidence="4" id="KW-1185">Reference proteome</keyword>